<dbReference type="AlphaFoldDB" id="A0A3N1Y8S6"/>
<name>A0A3N1Y8S6_9GAMM</name>
<feature type="domain" description="EAL" evidence="3">
    <location>
        <begin position="141"/>
        <end position="394"/>
    </location>
</feature>
<dbReference type="InterPro" id="IPR001789">
    <property type="entry name" value="Sig_transdc_resp-reg_receiver"/>
</dbReference>
<dbReference type="InterPro" id="IPR011006">
    <property type="entry name" value="CheY-like_superfamily"/>
</dbReference>
<dbReference type="PROSITE" id="PS50110">
    <property type="entry name" value="RESPONSE_REGULATORY"/>
    <property type="match status" value="1"/>
</dbReference>
<feature type="domain" description="Response regulatory" evidence="2">
    <location>
        <begin position="10"/>
        <end position="132"/>
    </location>
</feature>
<dbReference type="InterPro" id="IPR001633">
    <property type="entry name" value="EAL_dom"/>
</dbReference>
<gene>
    <name evidence="4" type="ORF">EDC57_1120</name>
</gene>
<sequence length="398" mass="42070">MQDEGRRNPKVLVVDDDPFQRELMAALLRAEGVGEVLEAASGAEALAMLAREAPAPDLILCDLQMPGMDGVELLRHLADRGCRSALALISGQDTAILKTAVAIARERGLAVAGGVAKPVTREAVAALLCRGPNRHAARAPVAVEVEALRRGIVGGELELHYQPKVRVEDRTLAGVEALVRWRRADGRLVPPDAFIPVAERHGLIDALTAEVLRLGLAQAARWRGGGLAVPVAINLSMDNLRDPAVVGRIVEAVAAAGLEPDALVLEITESRLAQELTLVKEILARLRLAGFALAIDDFGTGFSSLKQLQDLPFTELKIDRAFVAGAAEDASRQAILEASASIGARLGLTVVAEGVEDAEDWGAVAAAGCHLVQGWHVARPMPAAEFERWAGLRGPDGG</sequence>
<reference evidence="4 5" key="1">
    <citation type="submission" date="2018-11" db="EMBL/GenBank/DDBJ databases">
        <title>Genomic Encyclopedia of Type Strains, Phase IV (KMG-IV): sequencing the most valuable type-strain genomes for metagenomic binning, comparative biology and taxonomic classification.</title>
        <authorList>
            <person name="Goeker M."/>
        </authorList>
    </citation>
    <scope>NUCLEOTIDE SEQUENCE [LARGE SCALE GENOMIC DNA]</scope>
    <source>
        <strain evidence="4 5">DSM 100275</strain>
    </source>
</reference>
<evidence type="ECO:0000256" key="1">
    <source>
        <dbReference type="PROSITE-ProRule" id="PRU00169"/>
    </source>
</evidence>
<dbReference type="GO" id="GO:0071111">
    <property type="term" value="F:cyclic-guanylate-specific phosphodiesterase activity"/>
    <property type="evidence" value="ECO:0007669"/>
    <property type="project" value="InterPro"/>
</dbReference>
<protein>
    <submittedName>
        <fullName evidence="4">EAL domain-containing protein (Putative c-di-GMP-specific phosphodiesterase class I)</fullName>
    </submittedName>
</protein>
<proteinExistence type="predicted"/>
<accession>A0A3N1Y8S6</accession>
<dbReference type="SUPFAM" id="SSF52172">
    <property type="entry name" value="CheY-like"/>
    <property type="match status" value="1"/>
</dbReference>
<keyword evidence="1" id="KW-0597">Phosphoprotein</keyword>
<dbReference type="CDD" id="cd01948">
    <property type="entry name" value="EAL"/>
    <property type="match status" value="1"/>
</dbReference>
<evidence type="ECO:0000313" key="5">
    <source>
        <dbReference type="Proteomes" id="UP000276634"/>
    </source>
</evidence>
<evidence type="ECO:0000313" key="4">
    <source>
        <dbReference type="EMBL" id="ROR35203.1"/>
    </source>
</evidence>
<dbReference type="PANTHER" id="PTHR33121">
    <property type="entry name" value="CYCLIC DI-GMP PHOSPHODIESTERASE PDEF"/>
    <property type="match status" value="1"/>
</dbReference>
<dbReference type="SUPFAM" id="SSF141868">
    <property type="entry name" value="EAL domain-like"/>
    <property type="match status" value="1"/>
</dbReference>
<dbReference type="PROSITE" id="PS50883">
    <property type="entry name" value="EAL"/>
    <property type="match status" value="1"/>
</dbReference>
<dbReference type="PANTHER" id="PTHR33121:SF79">
    <property type="entry name" value="CYCLIC DI-GMP PHOSPHODIESTERASE PDED-RELATED"/>
    <property type="match status" value="1"/>
</dbReference>
<dbReference type="InterPro" id="IPR050706">
    <property type="entry name" value="Cyclic-di-GMP_PDE-like"/>
</dbReference>
<dbReference type="GO" id="GO:0000160">
    <property type="term" value="P:phosphorelay signal transduction system"/>
    <property type="evidence" value="ECO:0007669"/>
    <property type="project" value="InterPro"/>
</dbReference>
<keyword evidence="5" id="KW-1185">Reference proteome</keyword>
<dbReference type="RefSeq" id="WP_123400832.1">
    <property type="nucleotide sequence ID" value="NZ_RJVI01000001.1"/>
</dbReference>
<evidence type="ECO:0000259" key="2">
    <source>
        <dbReference type="PROSITE" id="PS50110"/>
    </source>
</evidence>
<dbReference type="SMART" id="SM00052">
    <property type="entry name" value="EAL"/>
    <property type="match status" value="1"/>
</dbReference>
<dbReference type="Proteomes" id="UP000276634">
    <property type="component" value="Unassembled WGS sequence"/>
</dbReference>
<dbReference type="Gene3D" id="3.40.50.2300">
    <property type="match status" value="1"/>
</dbReference>
<evidence type="ECO:0000259" key="3">
    <source>
        <dbReference type="PROSITE" id="PS50883"/>
    </source>
</evidence>
<organism evidence="4 5">
    <name type="scientific">Inmirania thermothiophila</name>
    <dbReference type="NCBI Taxonomy" id="1750597"/>
    <lineage>
        <taxon>Bacteria</taxon>
        <taxon>Pseudomonadati</taxon>
        <taxon>Pseudomonadota</taxon>
        <taxon>Gammaproteobacteria</taxon>
        <taxon>Chromatiales</taxon>
        <taxon>Ectothiorhodospiraceae</taxon>
        <taxon>Inmirania</taxon>
    </lineage>
</organism>
<dbReference type="Gene3D" id="3.20.20.450">
    <property type="entry name" value="EAL domain"/>
    <property type="match status" value="1"/>
</dbReference>
<dbReference type="OrthoDB" id="9812358at2"/>
<comment type="caution">
    <text evidence="4">The sequence shown here is derived from an EMBL/GenBank/DDBJ whole genome shotgun (WGS) entry which is preliminary data.</text>
</comment>
<dbReference type="EMBL" id="RJVI01000001">
    <property type="protein sequence ID" value="ROR35203.1"/>
    <property type="molecule type" value="Genomic_DNA"/>
</dbReference>
<dbReference type="Pfam" id="PF00072">
    <property type="entry name" value="Response_reg"/>
    <property type="match status" value="1"/>
</dbReference>
<dbReference type="InterPro" id="IPR035919">
    <property type="entry name" value="EAL_sf"/>
</dbReference>
<dbReference type="SMART" id="SM00448">
    <property type="entry name" value="REC"/>
    <property type="match status" value="1"/>
</dbReference>
<feature type="modified residue" description="4-aspartylphosphate" evidence="1">
    <location>
        <position position="62"/>
    </location>
</feature>
<dbReference type="Pfam" id="PF00563">
    <property type="entry name" value="EAL"/>
    <property type="match status" value="1"/>
</dbReference>